<evidence type="ECO:0008006" key="3">
    <source>
        <dbReference type="Google" id="ProtNLM"/>
    </source>
</evidence>
<dbReference type="RefSeq" id="WP_035860286.1">
    <property type="nucleotide sequence ID" value="NZ_KK853997.1"/>
</dbReference>
<evidence type="ECO:0000313" key="2">
    <source>
        <dbReference type="Proteomes" id="UP000027178"/>
    </source>
</evidence>
<sequence length="145" mass="15745">MPVAAAVAGLSYDPHAELDRMGIPVLRRWLRDTWGIWSPTHRAVVVADGLTPVEERCVLAHELEHILAGDSGCGGAAGLHAERLAELRAARKLIALSDWARARQWAADEYELAAELNVTTWVLRARHADLQGGAQWLPGTSKIAG</sequence>
<name>A0A066Z3F7_9ACTN</name>
<comment type="caution">
    <text evidence="1">The sequence shown here is derived from an EMBL/GenBank/DDBJ whole genome shotgun (WGS) entry which is preliminary data.</text>
</comment>
<dbReference type="EMBL" id="JNBY01000054">
    <property type="protein sequence ID" value="KDN86764.1"/>
    <property type="molecule type" value="Genomic_DNA"/>
</dbReference>
<reference evidence="1 2" key="1">
    <citation type="submission" date="2014-05" db="EMBL/GenBank/DDBJ databases">
        <title>Draft Genome Sequence of Kitasatospora cheerisanensis KCTC 2395.</title>
        <authorList>
            <person name="Nam D.H."/>
        </authorList>
    </citation>
    <scope>NUCLEOTIDE SEQUENCE [LARGE SCALE GENOMIC DNA]</scope>
    <source>
        <strain evidence="1 2">KCTC 2395</strain>
    </source>
</reference>
<keyword evidence="2" id="KW-1185">Reference proteome</keyword>
<accession>A0A066Z3F7</accession>
<protein>
    <recommendedName>
        <fullName evidence="3">IrrE N-terminal-like domain-containing protein</fullName>
    </recommendedName>
</protein>
<evidence type="ECO:0000313" key="1">
    <source>
        <dbReference type="EMBL" id="KDN86764.1"/>
    </source>
</evidence>
<dbReference type="Proteomes" id="UP000027178">
    <property type="component" value="Unassembled WGS sequence"/>
</dbReference>
<gene>
    <name evidence="1" type="ORF">KCH_14980</name>
</gene>
<proteinExistence type="predicted"/>
<dbReference type="PATRIC" id="fig|1348663.4.peg.1438"/>
<dbReference type="HOGENOM" id="CLU_1784302_0_0_11"/>
<organism evidence="1 2">
    <name type="scientific">Kitasatospora cheerisanensis KCTC 2395</name>
    <dbReference type="NCBI Taxonomy" id="1348663"/>
    <lineage>
        <taxon>Bacteria</taxon>
        <taxon>Bacillati</taxon>
        <taxon>Actinomycetota</taxon>
        <taxon>Actinomycetes</taxon>
        <taxon>Kitasatosporales</taxon>
        <taxon>Streptomycetaceae</taxon>
        <taxon>Kitasatospora</taxon>
    </lineage>
</organism>
<dbReference type="eggNOG" id="ENOG502ZX0Y">
    <property type="taxonomic scope" value="Bacteria"/>
</dbReference>
<dbReference type="AlphaFoldDB" id="A0A066Z3F7"/>